<dbReference type="InterPro" id="IPR037923">
    <property type="entry name" value="HTH-like"/>
</dbReference>
<dbReference type="SUPFAM" id="SSF46689">
    <property type="entry name" value="Homeodomain-like"/>
    <property type="match status" value="2"/>
</dbReference>
<evidence type="ECO:0000256" key="3">
    <source>
        <dbReference type="ARBA" id="ARBA00023125"/>
    </source>
</evidence>
<reference evidence="7" key="1">
    <citation type="submission" date="2016-10" db="EMBL/GenBank/DDBJ databases">
        <authorList>
            <person name="Varghese N."/>
            <person name="Submissions S."/>
        </authorList>
    </citation>
    <scope>NUCLEOTIDE SEQUENCE [LARGE SCALE GENOMIC DNA]</scope>
    <source>
        <strain evidence="7">CGMCC 4.3525</strain>
    </source>
</reference>
<dbReference type="PANTHER" id="PTHR46796:SF13">
    <property type="entry name" value="HTH-TYPE TRANSCRIPTIONAL ACTIVATOR RHAS"/>
    <property type="match status" value="1"/>
</dbReference>
<dbReference type="InterPro" id="IPR050204">
    <property type="entry name" value="AraC_XylS_family_regulators"/>
</dbReference>
<dbReference type="InterPro" id="IPR020449">
    <property type="entry name" value="Tscrpt_reg_AraC-type_HTH"/>
</dbReference>
<dbReference type="Pfam" id="PF12833">
    <property type="entry name" value="HTH_18"/>
    <property type="match status" value="1"/>
</dbReference>
<dbReference type="Pfam" id="PF12852">
    <property type="entry name" value="Cupin_6"/>
    <property type="match status" value="1"/>
</dbReference>
<dbReference type="AlphaFoldDB" id="A0A1H9JQB9"/>
<dbReference type="SMART" id="SM00342">
    <property type="entry name" value="HTH_ARAC"/>
    <property type="match status" value="1"/>
</dbReference>
<dbReference type="OrthoDB" id="241790at2"/>
<keyword evidence="7" id="KW-1185">Reference proteome</keyword>
<dbReference type="Gene3D" id="1.10.10.60">
    <property type="entry name" value="Homeodomain-like"/>
    <property type="match status" value="1"/>
</dbReference>
<evidence type="ECO:0000256" key="1">
    <source>
        <dbReference type="ARBA" id="ARBA00022490"/>
    </source>
</evidence>
<dbReference type="InterPro" id="IPR018060">
    <property type="entry name" value="HTH_AraC"/>
</dbReference>
<dbReference type="SUPFAM" id="SSF51215">
    <property type="entry name" value="Regulatory protein AraC"/>
    <property type="match status" value="1"/>
</dbReference>
<keyword evidence="1" id="KW-0963">Cytoplasm</keyword>
<dbReference type="GO" id="GO:0003700">
    <property type="term" value="F:DNA-binding transcription factor activity"/>
    <property type="evidence" value="ECO:0007669"/>
    <property type="project" value="InterPro"/>
</dbReference>
<dbReference type="PRINTS" id="PR00032">
    <property type="entry name" value="HTHARAC"/>
</dbReference>
<dbReference type="EMBL" id="FOFR01000006">
    <property type="protein sequence ID" value="SEQ88765.1"/>
    <property type="molecule type" value="Genomic_DNA"/>
</dbReference>
<dbReference type="GO" id="GO:0043565">
    <property type="term" value="F:sequence-specific DNA binding"/>
    <property type="evidence" value="ECO:0007669"/>
    <property type="project" value="InterPro"/>
</dbReference>
<gene>
    <name evidence="6" type="ORF">SAMN05216188_10692</name>
</gene>
<evidence type="ECO:0000313" key="7">
    <source>
        <dbReference type="Proteomes" id="UP000199352"/>
    </source>
</evidence>
<dbReference type="PANTHER" id="PTHR46796">
    <property type="entry name" value="HTH-TYPE TRANSCRIPTIONAL ACTIVATOR RHAS-RELATED"/>
    <property type="match status" value="1"/>
</dbReference>
<keyword evidence="4" id="KW-0804">Transcription</keyword>
<evidence type="ECO:0000256" key="2">
    <source>
        <dbReference type="ARBA" id="ARBA00023015"/>
    </source>
</evidence>
<organism evidence="6 7">
    <name type="scientific">Lentzea xinjiangensis</name>
    <dbReference type="NCBI Taxonomy" id="402600"/>
    <lineage>
        <taxon>Bacteria</taxon>
        <taxon>Bacillati</taxon>
        <taxon>Actinomycetota</taxon>
        <taxon>Actinomycetes</taxon>
        <taxon>Pseudonocardiales</taxon>
        <taxon>Pseudonocardiaceae</taxon>
        <taxon>Lentzea</taxon>
    </lineage>
</organism>
<dbReference type="Proteomes" id="UP000199352">
    <property type="component" value="Unassembled WGS sequence"/>
</dbReference>
<evidence type="ECO:0000256" key="4">
    <source>
        <dbReference type="ARBA" id="ARBA00023163"/>
    </source>
</evidence>
<dbReference type="RefSeq" id="WP_089951433.1">
    <property type="nucleotide sequence ID" value="NZ_FOFR01000006.1"/>
</dbReference>
<dbReference type="InterPro" id="IPR009057">
    <property type="entry name" value="Homeodomain-like_sf"/>
</dbReference>
<keyword evidence="3" id="KW-0238">DNA-binding</keyword>
<keyword evidence="2" id="KW-0805">Transcription regulation</keyword>
<evidence type="ECO:0000313" key="6">
    <source>
        <dbReference type="EMBL" id="SEQ88765.1"/>
    </source>
</evidence>
<proteinExistence type="predicted"/>
<dbReference type="PROSITE" id="PS01124">
    <property type="entry name" value="HTH_ARAC_FAMILY_2"/>
    <property type="match status" value="1"/>
</dbReference>
<sequence length="322" mass="34160">MDVLADVLRVSGARGSLGTRTAAGGRWGLWLDDFPGPALHAIANGNAWLAISGRAPTQLRAGDVVLLPPGTRHGLSSAPGVHMGTCDAAAAKVVRDRGDRVVFGTSPPETELITVHYEQDPEVRSPVLEVLGEPVSVSARCNSSLAGVISLLAHELSRPGIGTVAAVNSLTDLLLVQLIRSRLDARSGPHGASWLGATADPVVRDALEAIHAAPEKPWTTTSLAHHIAVSRATLARRFPHALGQPPGEYLAQWRMNLAALRLRDTDEPVEIVAKAVGYSSSHAFSRAFKRLRGSAPGEYRIAARLRCDSSRDGFTGSPFRTL</sequence>
<dbReference type="InterPro" id="IPR032783">
    <property type="entry name" value="AraC_lig"/>
</dbReference>
<name>A0A1H9JQB9_9PSEU</name>
<protein>
    <submittedName>
        <fullName evidence="6">Helix-turn-helix domain-containing protein</fullName>
    </submittedName>
</protein>
<accession>A0A1H9JQB9</accession>
<dbReference type="STRING" id="402600.SAMN05216188_10692"/>
<feature type="domain" description="HTH araC/xylS-type" evidence="5">
    <location>
        <begin position="204"/>
        <end position="302"/>
    </location>
</feature>
<evidence type="ECO:0000259" key="5">
    <source>
        <dbReference type="PROSITE" id="PS01124"/>
    </source>
</evidence>